<sequence length="358" mass="39408">MIEQFKLLFQKLPVNKRIDLYGFLSTLVQSGKDLQDAAGQVAQSLESQADEIVLGKGGLLKSAKLYRYLESEQRYGNPLHVSLMDRVPDAEIMMLLAGEEGSRIEGLNSAQISARRSAEMKKKLTAALTYPTIVLCVVVFAMHWLGGNLIPTMEELKPVSQWSRGEQLLHYLTTNVPIWFPLFLIGLGTFIGIVMLVNAKVVGPAREKITWLPPFNVIRKVTAATYLGTLASLVKAGSNWSSALNAMKQNTTSPYLGYYLDEASIKMRSGVAKDGPGRAISSNLFSPWVKVKLDIYSRDTVESFTESMKEISDDAQQEALTGLGRFASFLNLIFLATGAVVVGYTILTMLGITQSLQQ</sequence>
<dbReference type="Proteomes" id="UP000193100">
    <property type="component" value="Plasmid pSMR5"/>
</dbReference>
<dbReference type="GeneID" id="77258170"/>
<feature type="transmembrane region" description="Helical" evidence="3">
    <location>
        <begin position="178"/>
        <end position="199"/>
    </location>
</feature>
<dbReference type="EMBL" id="CP020932">
    <property type="protein sequence ID" value="ARM86294.1"/>
    <property type="molecule type" value="Genomic_DNA"/>
</dbReference>
<organism evidence="4 5">
    <name type="scientific">Marinobacter salarius</name>
    <dbReference type="NCBI Taxonomy" id="1420917"/>
    <lineage>
        <taxon>Bacteria</taxon>
        <taxon>Pseudomonadati</taxon>
        <taxon>Pseudomonadota</taxon>
        <taxon>Gammaproteobacteria</taxon>
        <taxon>Pseudomonadales</taxon>
        <taxon>Marinobacteraceae</taxon>
        <taxon>Marinobacter</taxon>
    </lineage>
</organism>
<dbReference type="RefSeq" id="WP_085682245.1">
    <property type="nucleotide sequence ID" value="NZ_CP020932.1"/>
</dbReference>
<comment type="function">
    <text evidence="1">Component of the type II secretion system inner membrane complex required for the energy-dependent secretion of extracellular factors such as proteases and toxins from the periplasm.</text>
</comment>
<keyword evidence="3" id="KW-0812">Transmembrane</keyword>
<dbReference type="GO" id="GO:0005886">
    <property type="term" value="C:plasma membrane"/>
    <property type="evidence" value="ECO:0007669"/>
    <property type="project" value="UniProtKB-SubCell"/>
</dbReference>
<evidence type="ECO:0000256" key="2">
    <source>
        <dbReference type="ARBA" id="ARBA00030750"/>
    </source>
</evidence>
<evidence type="ECO:0000313" key="5">
    <source>
        <dbReference type="Proteomes" id="UP000193100"/>
    </source>
</evidence>
<dbReference type="PANTHER" id="PTHR30012">
    <property type="entry name" value="GENERAL SECRETION PATHWAY PROTEIN"/>
    <property type="match status" value="1"/>
</dbReference>
<name>A0A1W6KFU3_9GAMM</name>
<dbReference type="InterPro" id="IPR003004">
    <property type="entry name" value="GspF/PilC"/>
</dbReference>
<proteinExistence type="predicted"/>
<feature type="transmembrane region" description="Helical" evidence="3">
    <location>
        <begin position="329"/>
        <end position="352"/>
    </location>
</feature>
<dbReference type="InterPro" id="IPR001992">
    <property type="entry name" value="T2SS_GspF/T4SS_PilC_CS"/>
</dbReference>
<dbReference type="InterPro" id="IPR042094">
    <property type="entry name" value="T2SS_GspF_sf"/>
</dbReference>
<geneLocation type="plasmid" evidence="5">
    <name>psmr5</name>
</geneLocation>
<reference evidence="4 5" key="1">
    <citation type="submission" date="2017-04" db="EMBL/GenBank/DDBJ databases">
        <title>Genome Sequence of Marinobacter salarius strain SMR5 Isolated from a culture of the Diatom Skeletonema marinoi.</title>
        <authorList>
            <person name="Topel M."/>
            <person name="Pinder M.I.M."/>
            <person name="Johansson O.N."/>
            <person name="Kourtchenko O."/>
            <person name="Godhe A."/>
            <person name="Clarke A.K."/>
        </authorList>
    </citation>
    <scope>NUCLEOTIDE SEQUENCE [LARGE SCALE GENOMIC DNA]</scope>
    <source>
        <strain evidence="4 5">SMR5</strain>
        <plasmid evidence="5">Plasmid psmr5</plasmid>
    </source>
</reference>
<gene>
    <name evidence="4" type="primary">tcpE</name>
    <name evidence="4" type="ORF">MARSALSMR5_04277</name>
</gene>
<keyword evidence="3" id="KW-1133">Transmembrane helix</keyword>
<dbReference type="AlphaFoldDB" id="A0A1W6KFU3"/>
<evidence type="ECO:0000313" key="4">
    <source>
        <dbReference type="EMBL" id="ARM86294.1"/>
    </source>
</evidence>
<dbReference type="PANTHER" id="PTHR30012:SF0">
    <property type="entry name" value="TYPE II SECRETION SYSTEM PROTEIN F-RELATED"/>
    <property type="match status" value="1"/>
</dbReference>
<keyword evidence="3" id="KW-0472">Membrane</keyword>
<evidence type="ECO:0000256" key="3">
    <source>
        <dbReference type="SAM" id="Phobius"/>
    </source>
</evidence>
<dbReference type="PROSITE" id="PS00874">
    <property type="entry name" value="T2SP_F"/>
    <property type="match status" value="1"/>
</dbReference>
<protein>
    <recommendedName>
        <fullName evidence="2">General secretion pathway protein F</fullName>
    </recommendedName>
</protein>
<accession>A0A1W6KFU3</accession>
<keyword evidence="4" id="KW-0614">Plasmid</keyword>
<dbReference type="GO" id="GO:0009306">
    <property type="term" value="P:protein secretion"/>
    <property type="evidence" value="ECO:0007669"/>
    <property type="project" value="InterPro"/>
</dbReference>
<dbReference type="Gene3D" id="1.20.81.30">
    <property type="entry name" value="Type II secretion system (T2SS), domain F"/>
    <property type="match status" value="1"/>
</dbReference>
<feature type="transmembrane region" description="Helical" evidence="3">
    <location>
        <begin position="124"/>
        <end position="145"/>
    </location>
</feature>
<evidence type="ECO:0000256" key="1">
    <source>
        <dbReference type="ARBA" id="ARBA00002684"/>
    </source>
</evidence>